<evidence type="ECO:0000256" key="1">
    <source>
        <dbReference type="SAM" id="Phobius"/>
    </source>
</evidence>
<feature type="transmembrane region" description="Helical" evidence="1">
    <location>
        <begin position="15"/>
        <end position="36"/>
    </location>
</feature>
<dbReference type="Proteomes" id="UP000030690">
    <property type="component" value="Unassembled WGS sequence"/>
</dbReference>
<proteinExistence type="predicted"/>
<name>A0A024UY28_PLAFA</name>
<keyword evidence="1" id="KW-0812">Transmembrane</keyword>
<organism evidence="2 3">
    <name type="scientific">Plasmodium falciparum Vietnam Oak-Knoll</name>
    <name type="common">FVO</name>
    <dbReference type="NCBI Taxonomy" id="1036723"/>
    <lineage>
        <taxon>Eukaryota</taxon>
        <taxon>Sar</taxon>
        <taxon>Alveolata</taxon>
        <taxon>Apicomplexa</taxon>
        <taxon>Aconoidasida</taxon>
        <taxon>Haemosporida</taxon>
        <taxon>Plasmodiidae</taxon>
        <taxon>Plasmodium</taxon>
        <taxon>Plasmodium (Laverania)</taxon>
    </lineage>
</organism>
<evidence type="ECO:0000313" key="2">
    <source>
        <dbReference type="EMBL" id="ETW15134.1"/>
    </source>
</evidence>
<keyword evidence="1" id="KW-0472">Membrane</keyword>
<gene>
    <name evidence="2" type="ORF">PFFVO_05952</name>
</gene>
<accession>A0A024UY28</accession>
<sequence length="54" mass="6445">MKKTTYVHLLNLTGLLKYIFILIQCYKSAINFMMPIQKKSVRIKKKNESRVNKK</sequence>
<evidence type="ECO:0000313" key="3">
    <source>
        <dbReference type="Proteomes" id="UP000030690"/>
    </source>
</evidence>
<protein>
    <submittedName>
        <fullName evidence="2">Uncharacterized protein</fullName>
    </submittedName>
</protein>
<reference evidence="2 3" key="2">
    <citation type="submission" date="2013-02" db="EMBL/GenBank/DDBJ databases">
        <title>The Genome Sequence of Plasmodium falciparum Vietnam Oak-Knoll (FVO).</title>
        <authorList>
            <consortium name="The Broad Institute Genome Sequencing Platform"/>
            <consortium name="The Broad Institute Genome Sequencing Center for Infectious Disease"/>
            <person name="Neafsey D."/>
            <person name="Cheeseman I."/>
            <person name="Volkman S."/>
            <person name="Adams J."/>
            <person name="Walker B."/>
            <person name="Young S.K."/>
            <person name="Zeng Q."/>
            <person name="Gargeya S."/>
            <person name="Fitzgerald M."/>
            <person name="Haas B."/>
            <person name="Abouelleil A."/>
            <person name="Alvarado L."/>
            <person name="Arachchi H.M."/>
            <person name="Berlin A.M."/>
            <person name="Chapman S.B."/>
            <person name="Dewar J."/>
            <person name="Goldberg J."/>
            <person name="Griggs A."/>
            <person name="Gujja S."/>
            <person name="Hansen M."/>
            <person name="Howarth C."/>
            <person name="Imamovic A."/>
            <person name="Larimer J."/>
            <person name="McCowan C."/>
            <person name="Murphy C."/>
            <person name="Neiman D."/>
            <person name="Pearson M."/>
            <person name="Priest M."/>
            <person name="Roberts A."/>
            <person name="Saif S."/>
            <person name="Shea T."/>
            <person name="Sisk P."/>
            <person name="Sykes S."/>
            <person name="Wortman J."/>
            <person name="Nusbaum C."/>
            <person name="Birren B."/>
        </authorList>
    </citation>
    <scope>NUCLEOTIDE SEQUENCE [LARGE SCALE GENOMIC DNA]</scope>
    <source>
        <strain evidence="3">Vietnam Oak-Knoll (FVO)</strain>
    </source>
</reference>
<reference evidence="2 3" key="1">
    <citation type="submission" date="2013-02" db="EMBL/GenBank/DDBJ databases">
        <title>The Genome Annotation of Plasmodium falciparum Vietnam Oak-Knoll (FVO).</title>
        <authorList>
            <consortium name="The Broad Institute Genome Sequencing Platform"/>
            <consortium name="The Broad Institute Genome Sequencing Center for Infectious Disease"/>
            <person name="Neafsey D."/>
            <person name="Hoffman S."/>
            <person name="Volkman S."/>
            <person name="Rosenthal P."/>
            <person name="Walker B."/>
            <person name="Young S.K."/>
            <person name="Zeng Q."/>
            <person name="Gargeya S."/>
            <person name="Fitzgerald M."/>
            <person name="Haas B."/>
            <person name="Abouelleil A."/>
            <person name="Allen A.W."/>
            <person name="Alvarado L."/>
            <person name="Arachchi H.M."/>
            <person name="Berlin A.M."/>
            <person name="Chapman S.B."/>
            <person name="Gainer-Dewar J."/>
            <person name="Goldberg J."/>
            <person name="Griggs A."/>
            <person name="Gujja S."/>
            <person name="Hansen M."/>
            <person name="Howarth C."/>
            <person name="Imamovic A."/>
            <person name="Ireland A."/>
            <person name="Larimer J."/>
            <person name="McCowan C."/>
            <person name="Murphy C."/>
            <person name="Pearson M."/>
            <person name="Poon T.W."/>
            <person name="Priest M."/>
            <person name="Roberts A."/>
            <person name="Saif S."/>
            <person name="Shea T."/>
            <person name="Sisk P."/>
            <person name="Sykes S."/>
            <person name="Wortman J."/>
            <person name="Nusbaum C."/>
            <person name="Birren B."/>
        </authorList>
    </citation>
    <scope>NUCLEOTIDE SEQUENCE [LARGE SCALE GENOMIC DNA]</scope>
    <source>
        <strain evidence="3">Vietnam Oak-Knoll (FVO)</strain>
    </source>
</reference>
<dbReference type="AlphaFoldDB" id="A0A024UY28"/>
<keyword evidence="1" id="KW-1133">Transmembrane helix</keyword>
<dbReference type="EMBL" id="KI925248">
    <property type="protein sequence ID" value="ETW15134.1"/>
    <property type="molecule type" value="Genomic_DNA"/>
</dbReference>